<accession>A0A9N9NW94</accession>
<sequence>GHQKEDYIQYITMEDLNQEQPENAIRLEIHDQREYFASQKLEQGHDIEMTDSQNSLISDKYAKKATKKCNELIKTKQHYAKEALPNLENFPSPIEKEVHLIHLMGNEYLRHFWTSLNSKDKTEKNKKMVDKLRDTLTRINKVKKMSQDGDEMQDASQTSQNTDIQVSELEWSKAIMLAEQPLRDAIEVALARVPSRKENP</sequence>
<evidence type="ECO:0000313" key="3">
    <source>
        <dbReference type="Proteomes" id="UP000789396"/>
    </source>
</evidence>
<dbReference type="GO" id="GO:0006351">
    <property type="term" value="P:DNA-templated transcription"/>
    <property type="evidence" value="ECO:0007669"/>
    <property type="project" value="InterPro"/>
</dbReference>
<dbReference type="GO" id="GO:0006289">
    <property type="term" value="P:nucleotide-excision repair"/>
    <property type="evidence" value="ECO:0007669"/>
    <property type="project" value="InterPro"/>
</dbReference>
<protein>
    <submittedName>
        <fullName evidence="2">8801_t:CDS:1</fullName>
    </submittedName>
</protein>
<dbReference type="PANTHER" id="PTHR12856">
    <property type="entry name" value="TRANSCRIPTION INITIATION FACTOR IIH-RELATED"/>
    <property type="match status" value="1"/>
</dbReference>
<feature type="non-terminal residue" evidence="2">
    <location>
        <position position="200"/>
    </location>
</feature>
<dbReference type="InterPro" id="IPR027079">
    <property type="entry name" value="Tfb1/GTF2H1"/>
</dbReference>
<dbReference type="OrthoDB" id="360521at2759"/>
<feature type="non-terminal residue" evidence="2">
    <location>
        <position position="1"/>
    </location>
</feature>
<dbReference type="AlphaFoldDB" id="A0A9N9NW94"/>
<name>A0A9N9NW94_9GLOM</name>
<feature type="compositionally biased region" description="Polar residues" evidence="1">
    <location>
        <begin position="154"/>
        <end position="163"/>
    </location>
</feature>
<evidence type="ECO:0000256" key="1">
    <source>
        <dbReference type="SAM" id="MobiDB-lite"/>
    </source>
</evidence>
<evidence type="ECO:0000313" key="2">
    <source>
        <dbReference type="EMBL" id="CAG8766340.1"/>
    </source>
</evidence>
<reference evidence="2" key="1">
    <citation type="submission" date="2021-06" db="EMBL/GenBank/DDBJ databases">
        <authorList>
            <person name="Kallberg Y."/>
            <person name="Tangrot J."/>
            <person name="Rosling A."/>
        </authorList>
    </citation>
    <scope>NUCLEOTIDE SEQUENCE</scope>
    <source>
        <strain evidence="2">IN212</strain>
    </source>
</reference>
<gene>
    <name evidence="2" type="ORF">RFULGI_LOCUS14716</name>
</gene>
<keyword evidence="3" id="KW-1185">Reference proteome</keyword>
<dbReference type="EMBL" id="CAJVPZ010043786">
    <property type="protein sequence ID" value="CAG8766340.1"/>
    <property type="molecule type" value="Genomic_DNA"/>
</dbReference>
<feature type="region of interest" description="Disordered" evidence="1">
    <location>
        <begin position="143"/>
        <end position="163"/>
    </location>
</feature>
<dbReference type="Proteomes" id="UP000789396">
    <property type="component" value="Unassembled WGS sequence"/>
</dbReference>
<proteinExistence type="predicted"/>
<organism evidence="2 3">
    <name type="scientific">Racocetra fulgida</name>
    <dbReference type="NCBI Taxonomy" id="60492"/>
    <lineage>
        <taxon>Eukaryota</taxon>
        <taxon>Fungi</taxon>
        <taxon>Fungi incertae sedis</taxon>
        <taxon>Mucoromycota</taxon>
        <taxon>Glomeromycotina</taxon>
        <taxon>Glomeromycetes</taxon>
        <taxon>Diversisporales</taxon>
        <taxon>Gigasporaceae</taxon>
        <taxon>Racocetra</taxon>
    </lineage>
</organism>
<dbReference type="GO" id="GO:0000439">
    <property type="term" value="C:transcription factor TFIIH core complex"/>
    <property type="evidence" value="ECO:0007669"/>
    <property type="project" value="InterPro"/>
</dbReference>
<comment type="caution">
    <text evidence="2">The sequence shown here is derived from an EMBL/GenBank/DDBJ whole genome shotgun (WGS) entry which is preliminary data.</text>
</comment>